<reference evidence="3 4" key="1">
    <citation type="journal article" date="2016" name="Int. J. Syst. Evol. Microbiol.">
        <title>Oceanobacillus halophilus sp. nov., a novel moderately halophilic bacterium from a hypersaline lake.</title>
        <authorList>
            <person name="Amoozegar M.A."/>
            <person name="Bagheri M."/>
            <person name="Makhdoumi A."/>
            <person name="Nikou M.M."/>
            <person name="Fazeli S.A.S."/>
            <person name="Schumann P."/>
            <person name="Sproer C."/>
            <person name="Sanchez-Porro C."/>
            <person name="Ventosa A."/>
        </authorList>
    </citation>
    <scope>NUCLEOTIDE SEQUENCE [LARGE SCALE GENOMIC DNA]</scope>
    <source>
        <strain evidence="3 4">DSM 23996</strain>
    </source>
</reference>
<dbReference type="AlphaFoldDB" id="A0A494ZXN3"/>
<keyword evidence="4" id="KW-1185">Reference proteome</keyword>
<evidence type="ECO:0000313" key="3">
    <source>
        <dbReference type="EMBL" id="RKQ31518.1"/>
    </source>
</evidence>
<dbReference type="Pfam" id="PF13731">
    <property type="entry name" value="WxL"/>
    <property type="match status" value="1"/>
</dbReference>
<dbReference type="EMBL" id="RBZP01000012">
    <property type="protein sequence ID" value="RKQ31518.1"/>
    <property type="molecule type" value="Genomic_DNA"/>
</dbReference>
<evidence type="ECO:0000259" key="2">
    <source>
        <dbReference type="Pfam" id="PF17936"/>
    </source>
</evidence>
<accession>A0A494ZXN3</accession>
<organism evidence="3 4">
    <name type="scientific">Oceanobacillus halophilus</name>
    <dbReference type="NCBI Taxonomy" id="930130"/>
    <lineage>
        <taxon>Bacteria</taxon>
        <taxon>Bacillati</taxon>
        <taxon>Bacillota</taxon>
        <taxon>Bacilli</taxon>
        <taxon>Bacillales</taxon>
        <taxon>Bacillaceae</taxon>
        <taxon>Oceanobacillus</taxon>
    </lineage>
</organism>
<dbReference type="OrthoDB" id="2770407at2"/>
<dbReference type="RefSeq" id="WP_121204949.1">
    <property type="nucleotide sequence ID" value="NZ_RBZP01000012.1"/>
</dbReference>
<proteinExistence type="predicted"/>
<gene>
    <name evidence="3" type="ORF">D8M06_13575</name>
</gene>
<name>A0A494ZXN3_9BACI</name>
<dbReference type="InterPro" id="IPR041498">
    <property type="entry name" value="Big_6"/>
</dbReference>
<evidence type="ECO:0000313" key="4">
    <source>
        <dbReference type="Proteomes" id="UP000269301"/>
    </source>
</evidence>
<feature type="domain" description="WxL" evidence="1">
    <location>
        <begin position="297"/>
        <end position="397"/>
    </location>
</feature>
<dbReference type="InterPro" id="IPR027994">
    <property type="entry name" value="WxL_dom"/>
</dbReference>
<protein>
    <submittedName>
        <fullName evidence="3">Uncharacterized protein</fullName>
    </submittedName>
</protein>
<comment type="caution">
    <text evidence="3">The sequence shown here is derived from an EMBL/GenBank/DDBJ whole genome shotgun (WGS) entry which is preliminary data.</text>
</comment>
<dbReference type="Pfam" id="PF17936">
    <property type="entry name" value="Big_6"/>
    <property type="match status" value="1"/>
</dbReference>
<sequence length="397" mass="43579">MKVLIVLMTTIIFIFIPVTGKEQYTVKALDLSLLKIQNLDADYSEETNELVLDIHGVVLLSISTNTHYIYKLPEEFKFILEHPEIRNAAEITIEKGISPIRTINGDQLTINKDRGTIEGATTIQLGLISTLSAKLKINLSQLGVDSLPTSDNGLLKFYGIATTKGVVDLDIIVTEGGSDELKTSLVAPVVHDVTDQDTVITGTGKANTTVEVITLDGTYNGRVDQDGNLSVDVPLQKAGTEITVILTDEEGNKSKPTSTIVIGTILELFVPDEIQFKETKIGFEEIIIPRIESDWAIDVRDTRGEGSSWKLKAKATTPLTATNGHSLSPETIIFYNNNMATYLKDEVIIQEGTTGKEELTTITWDKDEGILLKLNPMEAQPGVEYTTTVQWTLEDTP</sequence>
<feature type="domain" description="Bacterial Ig" evidence="2">
    <location>
        <begin position="187"/>
        <end position="260"/>
    </location>
</feature>
<dbReference type="InterPro" id="IPR013783">
    <property type="entry name" value="Ig-like_fold"/>
</dbReference>
<evidence type="ECO:0000259" key="1">
    <source>
        <dbReference type="Pfam" id="PF13731"/>
    </source>
</evidence>
<dbReference type="Proteomes" id="UP000269301">
    <property type="component" value="Unassembled WGS sequence"/>
</dbReference>
<dbReference type="Gene3D" id="2.60.40.10">
    <property type="entry name" value="Immunoglobulins"/>
    <property type="match status" value="1"/>
</dbReference>